<protein>
    <submittedName>
        <fullName evidence="1">Uncharacterized protein</fullName>
    </submittedName>
</protein>
<name>A0A3S2MLM3_ORYJA</name>
<evidence type="ECO:0000313" key="1">
    <source>
        <dbReference type="EMBL" id="RVE61983.1"/>
    </source>
</evidence>
<keyword evidence="2" id="KW-1185">Reference proteome</keyword>
<gene>
    <name evidence="1" type="ORF">OJAV_G00176690</name>
</gene>
<proteinExistence type="predicted"/>
<evidence type="ECO:0000313" key="2">
    <source>
        <dbReference type="Proteomes" id="UP000283210"/>
    </source>
</evidence>
<sequence>MACSDHEASLATRDPTRRQIIPLSSFTFISETRHGGKTGGKSIGGAVRAESVYKGEGRRGLGRLLARSRILARGNGFAEVRSRFQATH</sequence>
<reference evidence="1 2" key="2">
    <citation type="submission" date="2019-01" db="EMBL/GenBank/DDBJ databases">
        <title>A chromosome length genome reference of the Java medaka (oryzias javanicus).</title>
        <authorList>
            <person name="Herpin A."/>
            <person name="Takehana Y."/>
            <person name="Naruse K."/>
            <person name="Ansai S."/>
            <person name="Kawaguchi M."/>
        </authorList>
    </citation>
    <scope>NUCLEOTIDE SEQUENCE [LARGE SCALE GENOMIC DNA]</scope>
    <source>
        <strain evidence="1">RS831</strain>
        <tissue evidence="1">Whole body</tissue>
    </source>
</reference>
<reference evidence="1 2" key="1">
    <citation type="submission" date="2018-11" db="EMBL/GenBank/DDBJ databases">
        <authorList>
            <person name="Lopez-Roques C."/>
            <person name="Donnadieu C."/>
            <person name="Bouchez O."/>
            <person name="Klopp C."/>
            <person name="Cabau C."/>
            <person name="Zahm M."/>
        </authorList>
    </citation>
    <scope>NUCLEOTIDE SEQUENCE [LARGE SCALE GENOMIC DNA]</scope>
    <source>
        <strain evidence="1">RS831</strain>
        <tissue evidence="1">Whole body</tissue>
    </source>
</reference>
<accession>A0A3S2MLM3</accession>
<dbReference type="EMBL" id="CM012453">
    <property type="protein sequence ID" value="RVE61983.1"/>
    <property type="molecule type" value="Genomic_DNA"/>
</dbReference>
<dbReference type="Proteomes" id="UP000283210">
    <property type="component" value="Chromosome 17"/>
</dbReference>
<dbReference type="AlphaFoldDB" id="A0A3S2MLM3"/>
<organism evidence="1 2">
    <name type="scientific">Oryzias javanicus</name>
    <name type="common">Javanese ricefish</name>
    <name type="synonym">Aplocheilus javanicus</name>
    <dbReference type="NCBI Taxonomy" id="123683"/>
    <lineage>
        <taxon>Eukaryota</taxon>
        <taxon>Metazoa</taxon>
        <taxon>Chordata</taxon>
        <taxon>Craniata</taxon>
        <taxon>Vertebrata</taxon>
        <taxon>Euteleostomi</taxon>
        <taxon>Actinopterygii</taxon>
        <taxon>Neopterygii</taxon>
        <taxon>Teleostei</taxon>
        <taxon>Neoteleostei</taxon>
        <taxon>Acanthomorphata</taxon>
        <taxon>Ovalentaria</taxon>
        <taxon>Atherinomorphae</taxon>
        <taxon>Beloniformes</taxon>
        <taxon>Adrianichthyidae</taxon>
        <taxon>Oryziinae</taxon>
        <taxon>Oryzias</taxon>
    </lineage>
</organism>